<evidence type="ECO:0000256" key="2">
    <source>
        <dbReference type="SAM" id="Phobius"/>
    </source>
</evidence>
<evidence type="ECO:0000313" key="4">
    <source>
        <dbReference type="Proteomes" id="UP000661077"/>
    </source>
</evidence>
<keyword evidence="2" id="KW-1133">Transmembrane helix</keyword>
<evidence type="ECO:0000256" key="1">
    <source>
        <dbReference type="SAM" id="MobiDB-lite"/>
    </source>
</evidence>
<dbReference type="Proteomes" id="UP000661077">
    <property type="component" value="Unassembled WGS sequence"/>
</dbReference>
<accession>A0ABS1WUN2</accession>
<name>A0ABS1WUN2_9GAMM</name>
<keyword evidence="4" id="KW-1185">Reference proteome</keyword>
<gene>
    <name evidence="3" type="ORF">JM946_07920</name>
</gene>
<dbReference type="EMBL" id="JAEVLS010000002">
    <property type="protein sequence ID" value="MBM0104669.1"/>
    <property type="molecule type" value="Genomic_DNA"/>
</dbReference>
<comment type="caution">
    <text evidence="3">The sequence shown here is derived from an EMBL/GenBank/DDBJ whole genome shotgun (WGS) entry which is preliminary data.</text>
</comment>
<evidence type="ECO:0000313" key="3">
    <source>
        <dbReference type="EMBL" id="MBM0104669.1"/>
    </source>
</evidence>
<reference evidence="3 4" key="1">
    <citation type="journal article" date="2021" name="Int. J. Syst. Evol. Microbiol.">
        <title>Steroidobacter gossypii sp. nov., isolated from soil of cotton cropping field.</title>
        <authorList>
            <person name="Huang R."/>
            <person name="Yang S."/>
            <person name="Zhen C."/>
            <person name="Liu W."/>
        </authorList>
    </citation>
    <scope>NUCLEOTIDE SEQUENCE [LARGE SCALE GENOMIC DNA]</scope>
    <source>
        <strain evidence="3 4">S1-65</strain>
    </source>
</reference>
<proteinExistence type="predicted"/>
<organism evidence="3 4">
    <name type="scientific">Steroidobacter gossypii</name>
    <dbReference type="NCBI Taxonomy" id="2805490"/>
    <lineage>
        <taxon>Bacteria</taxon>
        <taxon>Pseudomonadati</taxon>
        <taxon>Pseudomonadota</taxon>
        <taxon>Gammaproteobacteria</taxon>
        <taxon>Steroidobacterales</taxon>
        <taxon>Steroidobacteraceae</taxon>
        <taxon>Steroidobacter</taxon>
    </lineage>
</organism>
<protein>
    <submittedName>
        <fullName evidence="3">Uncharacterized protein</fullName>
    </submittedName>
</protein>
<sequence length="515" mass="56500">MALPGLLEARELLEARDTRRVLAAVASGALHLGIFLAAVVFGGRHDGVGETERVASQLVFIEAPDVDRSEGLELAPLEPSFAAELLAEQLGQDSEPPSPLEVAEASTEPVQPQPVLTELPADSSATASILETVEPAPTYAASKEELATLPERLARLIEQQAGNPDSQLQWEDNGKQYTARLVWERAKDGTALEHVIAQISASDQGKLLSTRIMLKRLAFSQFTQVVDRWDPMVQLHDDVIVGRFHSNSQFNVMHDSRVGPKFLGKVTTAARSFEMFSSGRGRQAEIFPGGLETRTSRIDLPKAVQPSAWAPEDPNSRIHELSSDTRIRFFADGSYMWRTNGAPGAGYLNSPSEHPVYFIATPGTTLAVQGVVAGKILVYSPHRIVIEDDIVYARDPRIVTDSRDYLGMVSDKYVEVASPGTTGPGDLNVHAAIFAGRRFVVRDIDHGRSATLRIYGSLSAGSLSASEPRYATEIEYDPRFEKRRPPGFPFTSRFEAETWDGQWVATSERMAEETF</sequence>
<dbReference type="RefSeq" id="WP_203166663.1">
    <property type="nucleotide sequence ID" value="NZ_JAEVLS010000002.1"/>
</dbReference>
<keyword evidence="2" id="KW-0472">Membrane</keyword>
<feature type="region of interest" description="Disordered" evidence="1">
    <location>
        <begin position="91"/>
        <end position="111"/>
    </location>
</feature>
<keyword evidence="2" id="KW-0812">Transmembrane</keyword>
<feature type="transmembrane region" description="Helical" evidence="2">
    <location>
        <begin position="21"/>
        <end position="43"/>
    </location>
</feature>